<dbReference type="STRING" id="728005.SAMN04488059_10368"/>
<evidence type="ECO:0000256" key="3">
    <source>
        <dbReference type="ARBA" id="ARBA00022448"/>
    </source>
</evidence>
<dbReference type="InterPro" id="IPR006059">
    <property type="entry name" value="SBP"/>
</dbReference>
<reference evidence="7 9" key="2">
    <citation type="submission" date="2016-10" db="EMBL/GenBank/DDBJ databases">
        <authorList>
            <person name="de Groot N.N."/>
        </authorList>
    </citation>
    <scope>NUCLEOTIDE SEQUENCE [LARGE SCALE GENOMIC DNA]</scope>
    <source>
        <strain evidence="7 9">CGMCC 1.10210</strain>
    </source>
</reference>
<evidence type="ECO:0000256" key="2">
    <source>
        <dbReference type="ARBA" id="ARBA00008520"/>
    </source>
</evidence>
<sequence>MTKTTRRTALTGFAAGLLALTALTGASFAQSTTLTYLIPSGADGVAVAEELVKSFEAANPDINIEIETRPGGSEGDNLVKTRLATSSMADVFRYNSGSLFQAINPQQFLVDLTNEPWQADVQDSFKQVVTASDGTVRGAPMGAAMGGGIYYNKAIYAELGLTVPKTWAEFMANNEKIKAAGKVAVVQTYGDTWTSQLFVLADYYNVSAAEPDFAANYTAGTAKFATDKVAQRGFDKLQETFDAGYFNEDFGAAKYDDGLRMVASGEGAHYPMLTFATTAIVASYPDLIDNVGFFAQPGDDAAKNGLTVWMPDGIYIPNTTSNLDAAKKFVAYVASVEGCEAQTRAGGASGPYLINGCTLPADVPPAVTDMLPYFADGGQNGPALEFLSPIKGPALEQITVEVGSGIRPAADGAALYDEDVRKQAQQLGLPGW</sequence>
<keyword evidence="8" id="KW-1185">Reference proteome</keyword>
<keyword evidence="4" id="KW-0574">Periplasm</keyword>
<evidence type="ECO:0000313" key="6">
    <source>
        <dbReference type="EMBL" id="KKC33319.1"/>
    </source>
</evidence>
<dbReference type="GO" id="GO:0042597">
    <property type="term" value="C:periplasmic space"/>
    <property type="evidence" value="ECO:0007669"/>
    <property type="project" value="UniProtKB-SubCell"/>
</dbReference>
<feature type="signal peptide" evidence="5">
    <location>
        <begin position="1"/>
        <end position="29"/>
    </location>
</feature>
<gene>
    <name evidence="7" type="ORF">SAMN04488059_10368</name>
    <name evidence="6" type="ORF">WH91_09870</name>
</gene>
<protein>
    <submittedName>
        <fullName evidence="6">ABC transporter substrate-binding protein</fullName>
    </submittedName>
    <submittedName>
        <fullName evidence="7">Raffinose/stachyose/melibiose transport system substrate-binding protein</fullName>
    </submittedName>
</protein>
<dbReference type="InterPro" id="IPR050490">
    <property type="entry name" value="Bact_solute-bd_prot1"/>
</dbReference>
<keyword evidence="5" id="KW-0732">Signal</keyword>
<feature type="chain" id="PRO_5010418771" evidence="5">
    <location>
        <begin position="30"/>
        <end position="432"/>
    </location>
</feature>
<proteinExistence type="inferred from homology"/>
<comment type="subcellular location">
    <subcellularLocation>
        <location evidence="1">Periplasm</location>
    </subcellularLocation>
</comment>
<evidence type="ECO:0000256" key="5">
    <source>
        <dbReference type="SAM" id="SignalP"/>
    </source>
</evidence>
<dbReference type="RefSeq" id="WP_046170803.1">
    <property type="nucleotide sequence ID" value="NZ_FOMB01000003.1"/>
</dbReference>
<dbReference type="Gene3D" id="3.40.190.10">
    <property type="entry name" value="Periplasmic binding protein-like II"/>
    <property type="match status" value="2"/>
</dbReference>
<evidence type="ECO:0000313" key="9">
    <source>
        <dbReference type="Proteomes" id="UP000182258"/>
    </source>
</evidence>
<dbReference type="InterPro" id="IPR006311">
    <property type="entry name" value="TAT_signal"/>
</dbReference>
<dbReference type="SUPFAM" id="SSF53850">
    <property type="entry name" value="Periplasmic binding protein-like II"/>
    <property type="match status" value="1"/>
</dbReference>
<evidence type="ECO:0000256" key="1">
    <source>
        <dbReference type="ARBA" id="ARBA00004418"/>
    </source>
</evidence>
<dbReference type="PATRIC" id="fig|728005.3.peg.4701"/>
<dbReference type="EMBL" id="LAPV01000093">
    <property type="protein sequence ID" value="KKC33319.1"/>
    <property type="molecule type" value="Genomic_DNA"/>
</dbReference>
<dbReference type="Pfam" id="PF01547">
    <property type="entry name" value="SBP_bac_1"/>
    <property type="match status" value="1"/>
</dbReference>
<dbReference type="AlphaFoldDB" id="A0A0F5PZR8"/>
<evidence type="ECO:0000313" key="8">
    <source>
        <dbReference type="Proteomes" id="UP000033519"/>
    </source>
</evidence>
<dbReference type="PANTHER" id="PTHR43649:SF29">
    <property type="entry name" value="OSMOPROTECTIVE COMPOUNDS-BINDING PROTEIN GGTB"/>
    <property type="match status" value="1"/>
</dbReference>
<reference evidence="6 8" key="1">
    <citation type="submission" date="2015-03" db="EMBL/GenBank/DDBJ databases">
        <authorList>
            <person name="Lepp D."/>
            <person name="Hassan Y.I."/>
            <person name="Li X.-Z."/>
            <person name="Zhou T."/>
        </authorList>
    </citation>
    <scope>NUCLEOTIDE SEQUENCE [LARGE SCALE GENOMIC DNA]</scope>
    <source>
        <strain evidence="6 8">Cr7-05</strain>
    </source>
</reference>
<evidence type="ECO:0000313" key="7">
    <source>
        <dbReference type="EMBL" id="SFC22369.1"/>
    </source>
</evidence>
<dbReference type="Proteomes" id="UP000182258">
    <property type="component" value="Unassembled WGS sequence"/>
</dbReference>
<dbReference type="EMBL" id="FOMB01000003">
    <property type="protein sequence ID" value="SFC22369.1"/>
    <property type="molecule type" value="Genomic_DNA"/>
</dbReference>
<organism evidence="7 9">
    <name type="scientific">Devosia psychrophila</name>
    <dbReference type="NCBI Taxonomy" id="728005"/>
    <lineage>
        <taxon>Bacteria</taxon>
        <taxon>Pseudomonadati</taxon>
        <taxon>Pseudomonadota</taxon>
        <taxon>Alphaproteobacteria</taxon>
        <taxon>Hyphomicrobiales</taxon>
        <taxon>Devosiaceae</taxon>
        <taxon>Devosia</taxon>
    </lineage>
</organism>
<dbReference type="OrthoDB" id="2509690at2"/>
<dbReference type="Proteomes" id="UP000033519">
    <property type="component" value="Unassembled WGS sequence"/>
</dbReference>
<dbReference type="PROSITE" id="PS51318">
    <property type="entry name" value="TAT"/>
    <property type="match status" value="1"/>
</dbReference>
<keyword evidence="3" id="KW-0813">Transport</keyword>
<accession>A0A0F5PZR8</accession>
<dbReference type="PANTHER" id="PTHR43649">
    <property type="entry name" value="ARABINOSE-BINDING PROTEIN-RELATED"/>
    <property type="match status" value="1"/>
</dbReference>
<name>A0A0F5PZR8_9HYPH</name>
<comment type="similarity">
    <text evidence="2">Belongs to the bacterial solute-binding protein 1 family.</text>
</comment>
<evidence type="ECO:0000256" key="4">
    <source>
        <dbReference type="ARBA" id="ARBA00022764"/>
    </source>
</evidence>